<evidence type="ECO:0000313" key="3">
    <source>
        <dbReference type="Proteomes" id="UP000248817"/>
    </source>
</evidence>
<dbReference type="EMBL" id="KZ825494">
    <property type="protein sequence ID" value="PYI32279.1"/>
    <property type="molecule type" value="Genomic_DNA"/>
</dbReference>
<protein>
    <submittedName>
        <fullName evidence="2">Uncharacterized protein</fullName>
    </submittedName>
</protein>
<reference evidence="2 3" key="1">
    <citation type="submission" date="2018-02" db="EMBL/GenBank/DDBJ databases">
        <title>The genomes of Aspergillus section Nigri reveals drivers in fungal speciation.</title>
        <authorList>
            <consortium name="DOE Joint Genome Institute"/>
            <person name="Vesth T.C."/>
            <person name="Nybo J."/>
            <person name="Theobald S."/>
            <person name="Brandl J."/>
            <person name="Frisvad J.C."/>
            <person name="Nielsen K.F."/>
            <person name="Lyhne E.K."/>
            <person name="Kogle M.E."/>
            <person name="Kuo A."/>
            <person name="Riley R."/>
            <person name="Clum A."/>
            <person name="Nolan M."/>
            <person name="Lipzen A."/>
            <person name="Salamov A."/>
            <person name="Henrissat B."/>
            <person name="Wiebenga A."/>
            <person name="De vries R.P."/>
            <person name="Grigoriev I.V."/>
            <person name="Mortensen U.H."/>
            <person name="Andersen M.R."/>
            <person name="Baker S.E."/>
        </authorList>
    </citation>
    <scope>NUCLEOTIDE SEQUENCE [LARGE SCALE GENOMIC DNA]</scope>
    <source>
        <strain evidence="2 3">CBS 114.80</strain>
    </source>
</reference>
<sequence length="535" mass="58814">MERQLCCVLVLSTFSRRFSSNRYQNNFRQKAHSTLTEGVTLRKQQSDYIALNNQAVSAEAKAELDSLAARGCRAAGIVYGRRLLLGIWPQDDRPFRLYCGCWLVLRGNEFFNRAFQILQYRARSGTKGASYKDVIRFQFACGLKYRLNYGNVIFEGLLDPIREGAMAQLSQILKTSIDSPTMICPWFADMKKLKLIFQKVREGHPMLRTWLGSLPQKTGIGLDPPKPRDVAAVPKSPRVFRATKDTWIKKRKTARIPSGNTKQTRLVQQKAEEIAFQKEIGYWDLDDATQDRVDDFQDSEKFTTERYGALVLGLLTVFTVISTGPQGCGRKRAPRGLEPPRVKPATKGMADEDEPSPSKGLILRGFSYYIAPSSGRKRRKTEEEKADGEEEEEEEVAAAAATADEAGRESLAGSEESVALAARALPTTAVSSAIWHDLANTANMQAIQMSAQASVLAAAAASAESAAAIARERALTYRAHAQAAEELEAAGGAPGRDGTPASTATTNTTDLLERQIDLEAFEREEAAAAAFFAGP</sequence>
<dbReference type="Proteomes" id="UP000248817">
    <property type="component" value="Unassembled WGS sequence"/>
</dbReference>
<name>A0A2V5I6H4_9EURO</name>
<proteinExistence type="predicted"/>
<feature type="compositionally biased region" description="Low complexity" evidence="1">
    <location>
        <begin position="499"/>
        <end position="509"/>
    </location>
</feature>
<keyword evidence="3" id="KW-1185">Reference proteome</keyword>
<dbReference type="AlphaFoldDB" id="A0A2V5I6H4"/>
<evidence type="ECO:0000313" key="2">
    <source>
        <dbReference type="EMBL" id="PYI32279.1"/>
    </source>
</evidence>
<feature type="region of interest" description="Disordered" evidence="1">
    <location>
        <begin position="489"/>
        <end position="509"/>
    </location>
</feature>
<evidence type="ECO:0000256" key="1">
    <source>
        <dbReference type="SAM" id="MobiDB-lite"/>
    </source>
</evidence>
<accession>A0A2V5I6H4</accession>
<feature type="compositionally biased region" description="Acidic residues" evidence="1">
    <location>
        <begin position="384"/>
        <end position="394"/>
    </location>
</feature>
<gene>
    <name evidence="2" type="ORF">BP00DRAFT_414854</name>
</gene>
<feature type="region of interest" description="Disordered" evidence="1">
    <location>
        <begin position="374"/>
        <end position="394"/>
    </location>
</feature>
<feature type="region of interest" description="Disordered" evidence="1">
    <location>
        <begin position="325"/>
        <end position="360"/>
    </location>
</feature>
<organism evidence="2 3">
    <name type="scientific">Aspergillus indologenus CBS 114.80</name>
    <dbReference type="NCBI Taxonomy" id="1450541"/>
    <lineage>
        <taxon>Eukaryota</taxon>
        <taxon>Fungi</taxon>
        <taxon>Dikarya</taxon>
        <taxon>Ascomycota</taxon>
        <taxon>Pezizomycotina</taxon>
        <taxon>Eurotiomycetes</taxon>
        <taxon>Eurotiomycetidae</taxon>
        <taxon>Eurotiales</taxon>
        <taxon>Aspergillaceae</taxon>
        <taxon>Aspergillus</taxon>
        <taxon>Aspergillus subgen. Circumdati</taxon>
    </lineage>
</organism>